<name>A0AAV1G5H6_XYRNO</name>
<accession>A0AAV1G5H6</accession>
<keyword evidence="2" id="KW-1185">Reference proteome</keyword>
<reference evidence="1" key="1">
    <citation type="submission" date="2023-08" db="EMBL/GenBank/DDBJ databases">
        <authorList>
            <person name="Alioto T."/>
            <person name="Alioto T."/>
            <person name="Gomez Garrido J."/>
        </authorList>
    </citation>
    <scope>NUCLEOTIDE SEQUENCE</scope>
</reference>
<protein>
    <submittedName>
        <fullName evidence="1">Uncharacterized protein</fullName>
    </submittedName>
</protein>
<gene>
    <name evidence="1" type="ORF">XNOV1_A037811</name>
</gene>
<dbReference type="EMBL" id="OY660875">
    <property type="protein sequence ID" value="CAJ1068500.1"/>
    <property type="molecule type" value="Genomic_DNA"/>
</dbReference>
<organism evidence="1 2">
    <name type="scientific">Xyrichtys novacula</name>
    <name type="common">Pearly razorfish</name>
    <name type="synonym">Hemipteronotus novacula</name>
    <dbReference type="NCBI Taxonomy" id="13765"/>
    <lineage>
        <taxon>Eukaryota</taxon>
        <taxon>Metazoa</taxon>
        <taxon>Chordata</taxon>
        <taxon>Craniata</taxon>
        <taxon>Vertebrata</taxon>
        <taxon>Euteleostomi</taxon>
        <taxon>Actinopterygii</taxon>
        <taxon>Neopterygii</taxon>
        <taxon>Teleostei</taxon>
        <taxon>Neoteleostei</taxon>
        <taxon>Acanthomorphata</taxon>
        <taxon>Eupercaria</taxon>
        <taxon>Labriformes</taxon>
        <taxon>Labridae</taxon>
        <taxon>Xyrichtys</taxon>
    </lineage>
</organism>
<proteinExistence type="predicted"/>
<sequence>MGTTPTLSFFLEAAVPSSEGGNVAPTCWNQDGPTSKNQTCFISYWVAAGEMRLERNRCEVVLRNSLNSPPQQPALLLLPSSPALLNTLQHGPKTRHQTRGISGLHPSTWLLFTPQPFLLIMPSQDHVARRDTTADPG</sequence>
<dbReference type="Proteomes" id="UP001178508">
    <property type="component" value="Chromosome 12"/>
</dbReference>
<evidence type="ECO:0000313" key="1">
    <source>
        <dbReference type="EMBL" id="CAJ1068500.1"/>
    </source>
</evidence>
<evidence type="ECO:0000313" key="2">
    <source>
        <dbReference type="Proteomes" id="UP001178508"/>
    </source>
</evidence>
<dbReference type="AlphaFoldDB" id="A0AAV1G5H6"/>